<dbReference type="NCBIfam" id="TIGR01498">
    <property type="entry name" value="folK"/>
    <property type="match status" value="1"/>
</dbReference>
<dbReference type="Pfam" id="PF01288">
    <property type="entry name" value="HPPK"/>
    <property type="match status" value="1"/>
</dbReference>
<keyword evidence="7" id="KW-0289">Folate biosynthesis</keyword>
<evidence type="ECO:0000259" key="8">
    <source>
        <dbReference type="PROSITE" id="PS00794"/>
    </source>
</evidence>
<reference evidence="9" key="1">
    <citation type="submission" date="2020-05" db="EMBL/GenBank/DDBJ databases">
        <authorList>
            <person name="Chiriac C."/>
            <person name="Salcher M."/>
            <person name="Ghai R."/>
            <person name="Kavagutti S V."/>
        </authorList>
    </citation>
    <scope>NUCLEOTIDE SEQUENCE</scope>
</reference>
<evidence type="ECO:0000256" key="6">
    <source>
        <dbReference type="ARBA" id="ARBA00022840"/>
    </source>
</evidence>
<dbReference type="EC" id="2.7.6.3" evidence="2"/>
<dbReference type="Gene3D" id="3.30.70.560">
    <property type="entry name" value="7,8-Dihydro-6-hydroxymethylpterin-pyrophosphokinase HPPK"/>
    <property type="match status" value="1"/>
</dbReference>
<proteinExistence type="predicted"/>
<dbReference type="EMBL" id="CAEZYV010000065">
    <property type="protein sequence ID" value="CAB4736605.1"/>
    <property type="molecule type" value="Genomic_DNA"/>
</dbReference>
<dbReference type="GO" id="GO:0046656">
    <property type="term" value="P:folic acid biosynthetic process"/>
    <property type="evidence" value="ECO:0007669"/>
    <property type="project" value="UniProtKB-KW"/>
</dbReference>
<feature type="domain" description="7,8-dihydro-6-hydroxymethylpterin-pyrophosphokinase" evidence="8">
    <location>
        <begin position="85"/>
        <end position="96"/>
    </location>
</feature>
<evidence type="ECO:0000256" key="1">
    <source>
        <dbReference type="ARBA" id="ARBA00005051"/>
    </source>
</evidence>
<evidence type="ECO:0000256" key="5">
    <source>
        <dbReference type="ARBA" id="ARBA00022777"/>
    </source>
</evidence>
<name>A0A6J6SPK5_9ZZZZ</name>
<dbReference type="UniPathway" id="UPA00077">
    <property type="reaction ID" value="UER00155"/>
</dbReference>
<evidence type="ECO:0000256" key="2">
    <source>
        <dbReference type="ARBA" id="ARBA00013253"/>
    </source>
</evidence>
<sequence>MKSVIALGSNLGNRELNIDSAVAELAKIIEITHLSTNYETDPVGGPDQPKYLNAVLLAETQMDPHDLLIAMLEIENRLGRTRELHWGPRTIDLDLIICGDLVISSKVLELPHPRAHERRFVLEPWLEIDSDAQIPGHGLVATILQGMQEDL</sequence>
<organism evidence="9">
    <name type="scientific">freshwater metagenome</name>
    <dbReference type="NCBI Taxonomy" id="449393"/>
    <lineage>
        <taxon>unclassified sequences</taxon>
        <taxon>metagenomes</taxon>
        <taxon>ecological metagenomes</taxon>
    </lineage>
</organism>
<accession>A0A6J6SPK5</accession>
<protein>
    <recommendedName>
        <fullName evidence="2">2-amino-4-hydroxy-6-hydroxymethyldihydropteridine diphosphokinase</fullName>
        <ecNumber evidence="2">2.7.6.3</ecNumber>
    </recommendedName>
</protein>
<keyword evidence="5" id="KW-0418">Kinase</keyword>
<dbReference type="PROSITE" id="PS00794">
    <property type="entry name" value="HPPK"/>
    <property type="match status" value="1"/>
</dbReference>
<keyword evidence="3" id="KW-0808">Transferase</keyword>
<evidence type="ECO:0000313" key="9">
    <source>
        <dbReference type="EMBL" id="CAB4736605.1"/>
    </source>
</evidence>
<dbReference type="PANTHER" id="PTHR43071:SF1">
    <property type="entry name" value="2-AMINO-4-HYDROXY-6-HYDROXYMETHYLDIHYDROPTERIDINE PYROPHOSPHOKINASE"/>
    <property type="match status" value="1"/>
</dbReference>
<evidence type="ECO:0000256" key="4">
    <source>
        <dbReference type="ARBA" id="ARBA00022741"/>
    </source>
</evidence>
<dbReference type="InterPro" id="IPR000550">
    <property type="entry name" value="Hppk"/>
</dbReference>
<dbReference type="GO" id="GO:0046654">
    <property type="term" value="P:tetrahydrofolate biosynthetic process"/>
    <property type="evidence" value="ECO:0007669"/>
    <property type="project" value="UniProtKB-UniPathway"/>
</dbReference>
<evidence type="ECO:0000256" key="3">
    <source>
        <dbReference type="ARBA" id="ARBA00022679"/>
    </source>
</evidence>
<keyword evidence="4" id="KW-0547">Nucleotide-binding</keyword>
<dbReference type="GO" id="GO:0005524">
    <property type="term" value="F:ATP binding"/>
    <property type="evidence" value="ECO:0007669"/>
    <property type="project" value="UniProtKB-KW"/>
</dbReference>
<dbReference type="PANTHER" id="PTHR43071">
    <property type="entry name" value="2-AMINO-4-HYDROXY-6-HYDROXYMETHYLDIHYDROPTERIDINE PYROPHOSPHOKINASE"/>
    <property type="match status" value="1"/>
</dbReference>
<gene>
    <name evidence="9" type="ORF">UFOPK2788_00542</name>
</gene>
<evidence type="ECO:0000256" key="7">
    <source>
        <dbReference type="ARBA" id="ARBA00022909"/>
    </source>
</evidence>
<dbReference type="SUPFAM" id="SSF55083">
    <property type="entry name" value="6-hydroxymethyl-7,8-dihydropterin pyrophosphokinase, HPPK"/>
    <property type="match status" value="1"/>
</dbReference>
<dbReference type="AlphaFoldDB" id="A0A6J6SPK5"/>
<dbReference type="GO" id="GO:0016301">
    <property type="term" value="F:kinase activity"/>
    <property type="evidence" value="ECO:0007669"/>
    <property type="project" value="UniProtKB-KW"/>
</dbReference>
<dbReference type="GO" id="GO:0003848">
    <property type="term" value="F:2-amino-4-hydroxy-6-hydroxymethyldihydropteridine diphosphokinase activity"/>
    <property type="evidence" value="ECO:0007669"/>
    <property type="project" value="UniProtKB-EC"/>
</dbReference>
<keyword evidence="6" id="KW-0067">ATP-binding</keyword>
<dbReference type="CDD" id="cd00483">
    <property type="entry name" value="HPPK"/>
    <property type="match status" value="1"/>
</dbReference>
<dbReference type="InterPro" id="IPR035907">
    <property type="entry name" value="Hppk_sf"/>
</dbReference>
<comment type="pathway">
    <text evidence="1">Cofactor biosynthesis; tetrahydrofolate biosynthesis; 2-amino-4-hydroxy-6-hydroxymethyl-7,8-dihydropteridine diphosphate from 7,8-dihydroneopterin triphosphate: step 4/4.</text>
</comment>